<evidence type="ECO:0000313" key="10">
    <source>
        <dbReference type="Proteomes" id="UP001529256"/>
    </source>
</evidence>
<comment type="subcellular location">
    <subcellularLocation>
        <location evidence="1">Cell membrane</location>
        <topology evidence="1">Multi-pass membrane protein</topology>
    </subcellularLocation>
</comment>
<reference evidence="9" key="2">
    <citation type="submission" date="2023-06" db="EMBL/GenBank/DDBJ databases">
        <authorList>
            <person name="Zeman M."/>
            <person name="Kubasova T."/>
            <person name="Jahodarova E."/>
            <person name="Nykrynova M."/>
            <person name="Rychlik I."/>
        </authorList>
    </citation>
    <scope>NUCLEOTIDE SEQUENCE</scope>
    <source>
        <strain evidence="9">153_Feed</strain>
    </source>
</reference>
<keyword evidence="3" id="KW-1003">Cell membrane</keyword>
<evidence type="ECO:0000256" key="5">
    <source>
        <dbReference type="ARBA" id="ARBA00022989"/>
    </source>
</evidence>
<gene>
    <name evidence="9" type="ORF">QUW25_05260</name>
</gene>
<evidence type="ECO:0000256" key="7">
    <source>
        <dbReference type="SAM" id="Phobius"/>
    </source>
</evidence>
<name>A0ABT7V3B0_9ACTN</name>
<keyword evidence="2" id="KW-0813">Transport</keyword>
<dbReference type="PANTHER" id="PTHR43302">
    <property type="entry name" value="TRANSPORTER ARSB-RELATED"/>
    <property type="match status" value="1"/>
</dbReference>
<evidence type="ECO:0000313" key="9">
    <source>
        <dbReference type="EMBL" id="MDM8271079.1"/>
    </source>
</evidence>
<feature type="transmembrane region" description="Helical" evidence="7">
    <location>
        <begin position="265"/>
        <end position="286"/>
    </location>
</feature>
<dbReference type="PANTHER" id="PTHR43302:SF5">
    <property type="entry name" value="TRANSPORTER ARSB-RELATED"/>
    <property type="match status" value="1"/>
</dbReference>
<evidence type="ECO:0000256" key="2">
    <source>
        <dbReference type="ARBA" id="ARBA00022448"/>
    </source>
</evidence>
<protein>
    <submittedName>
        <fullName evidence="9">SLC13 family permease</fullName>
    </submittedName>
</protein>
<evidence type="ECO:0000256" key="3">
    <source>
        <dbReference type="ARBA" id="ARBA00022475"/>
    </source>
</evidence>
<feature type="transmembrane region" description="Helical" evidence="7">
    <location>
        <begin position="21"/>
        <end position="38"/>
    </location>
</feature>
<organism evidence="9 10">
    <name type="scientific">Thermophilibacter provencensis</name>
    <dbReference type="NCBI Taxonomy" id="1852386"/>
    <lineage>
        <taxon>Bacteria</taxon>
        <taxon>Bacillati</taxon>
        <taxon>Actinomycetota</taxon>
        <taxon>Coriobacteriia</taxon>
        <taxon>Coriobacteriales</taxon>
        <taxon>Atopobiaceae</taxon>
        <taxon>Thermophilibacter</taxon>
    </lineage>
</organism>
<sequence length="386" mass="39858">MSQSVTAIVPRARQIVRRDPVLAIAAVLAVASCALVPPDAGYAGYVDFRTLGLLFSLMTVMAGLTRAGVFTAAGRALLARTHSGTGAIMALVLLPFVASMLVTNDVSLIAFVPFALLVLRMLGLGGTSVFTVVMMTIAANLGSMLTPIGNPQNLYLFSASGMGVGEFLLLMLPYAAVSGGLLVASVLLYGARHRGLPLSDAAGEKDLAPQEARIRRRALAPWAALFALSLLAVVRVVPVALLVPVVAIAALIIDRGALAEVDFGLLLTFVVFFVFVGNVGRMGAVNDLLASLVGGNELAVSVAASQVVSNVPAALLLSGFTSAWPALIVGTNLGGLGTLIASMASLISYKQVVESEPDAAGRYLVRFTIANVAFLAALALLALLLF</sequence>
<dbReference type="RefSeq" id="WP_289511170.1">
    <property type="nucleotide sequence ID" value="NZ_JAUDEA010000006.1"/>
</dbReference>
<reference evidence="9" key="1">
    <citation type="submission" date="2023-06" db="EMBL/GenBank/DDBJ databases">
        <title>Identification and characterization of horizontal gene transfer across gut microbiota members of farm animals based on homology search.</title>
        <authorList>
            <person name="Schwarzerova J."/>
            <person name="Nykrynova M."/>
            <person name="Jureckova K."/>
            <person name="Cejkova D."/>
            <person name="Rychlik I."/>
        </authorList>
    </citation>
    <scope>NUCLEOTIDE SEQUENCE</scope>
    <source>
        <strain evidence="9">153_Feed</strain>
    </source>
</reference>
<keyword evidence="4 7" id="KW-0812">Transmembrane</keyword>
<comment type="caution">
    <text evidence="9">The sequence shown here is derived from an EMBL/GenBank/DDBJ whole genome shotgun (WGS) entry which is preliminary data.</text>
</comment>
<feature type="transmembrane region" description="Helical" evidence="7">
    <location>
        <begin position="50"/>
        <end position="69"/>
    </location>
</feature>
<feature type="transmembrane region" description="Helical" evidence="7">
    <location>
        <begin position="298"/>
        <end position="317"/>
    </location>
</feature>
<feature type="transmembrane region" description="Helical" evidence="7">
    <location>
        <begin position="363"/>
        <end position="385"/>
    </location>
</feature>
<feature type="transmembrane region" description="Helical" evidence="7">
    <location>
        <begin position="323"/>
        <end position="342"/>
    </location>
</feature>
<proteinExistence type="predicted"/>
<evidence type="ECO:0000259" key="8">
    <source>
        <dbReference type="Pfam" id="PF03600"/>
    </source>
</evidence>
<feature type="transmembrane region" description="Helical" evidence="7">
    <location>
        <begin position="168"/>
        <end position="189"/>
    </location>
</feature>
<keyword evidence="6 7" id="KW-0472">Membrane</keyword>
<dbReference type="Proteomes" id="UP001529256">
    <property type="component" value="Unassembled WGS sequence"/>
</dbReference>
<feature type="transmembrane region" description="Helical" evidence="7">
    <location>
        <begin position="106"/>
        <end position="122"/>
    </location>
</feature>
<dbReference type="Pfam" id="PF03600">
    <property type="entry name" value="CitMHS"/>
    <property type="match status" value="1"/>
</dbReference>
<feature type="transmembrane region" description="Helical" evidence="7">
    <location>
        <begin position="81"/>
        <end position="100"/>
    </location>
</feature>
<accession>A0ABT7V3B0</accession>
<feature type="transmembrane region" description="Helical" evidence="7">
    <location>
        <begin position="129"/>
        <end position="148"/>
    </location>
</feature>
<evidence type="ECO:0000256" key="4">
    <source>
        <dbReference type="ARBA" id="ARBA00022692"/>
    </source>
</evidence>
<feature type="domain" description="Citrate transporter-like" evidence="8">
    <location>
        <begin position="20"/>
        <end position="317"/>
    </location>
</feature>
<evidence type="ECO:0000256" key="6">
    <source>
        <dbReference type="ARBA" id="ARBA00023136"/>
    </source>
</evidence>
<evidence type="ECO:0000256" key="1">
    <source>
        <dbReference type="ARBA" id="ARBA00004651"/>
    </source>
</evidence>
<keyword evidence="5 7" id="KW-1133">Transmembrane helix</keyword>
<feature type="transmembrane region" description="Helical" evidence="7">
    <location>
        <begin position="222"/>
        <end position="253"/>
    </location>
</feature>
<dbReference type="EMBL" id="JAUDEA010000006">
    <property type="protein sequence ID" value="MDM8271079.1"/>
    <property type="molecule type" value="Genomic_DNA"/>
</dbReference>
<keyword evidence="10" id="KW-1185">Reference proteome</keyword>
<dbReference type="InterPro" id="IPR004680">
    <property type="entry name" value="Cit_transptr-like_dom"/>
</dbReference>